<dbReference type="AlphaFoldDB" id="A0A5J4R7M9"/>
<dbReference type="Pfam" id="PF14109">
    <property type="entry name" value="GldH_lipo"/>
    <property type="match status" value="1"/>
</dbReference>
<dbReference type="NCBIfam" id="TIGR03511">
    <property type="entry name" value="GldH_lipo"/>
    <property type="match status" value="1"/>
</dbReference>
<gene>
    <name evidence="1" type="ORF">EZS27_021559</name>
</gene>
<dbReference type="PROSITE" id="PS51257">
    <property type="entry name" value="PROKAR_LIPOPROTEIN"/>
    <property type="match status" value="1"/>
</dbReference>
<dbReference type="InterPro" id="IPR020018">
    <property type="entry name" value="Motility-assoc_lipoprot_GldH"/>
</dbReference>
<protein>
    <submittedName>
        <fullName evidence="1">Gliding motility lipoprotein GldH</fullName>
    </submittedName>
</protein>
<accession>A0A5J4R7M9</accession>
<comment type="caution">
    <text evidence="1">The sequence shown here is derived from an EMBL/GenBank/DDBJ whole genome shotgun (WGS) entry which is preliminary data.</text>
</comment>
<proteinExistence type="predicted"/>
<keyword evidence="1" id="KW-0449">Lipoprotein</keyword>
<reference evidence="1" key="1">
    <citation type="submission" date="2019-03" db="EMBL/GenBank/DDBJ databases">
        <title>Single cell metagenomics reveals metabolic interactions within the superorganism composed of flagellate Streblomastix strix and complex community of Bacteroidetes bacteria on its surface.</title>
        <authorList>
            <person name="Treitli S.C."/>
            <person name="Kolisko M."/>
            <person name="Husnik F."/>
            <person name="Keeling P."/>
            <person name="Hampl V."/>
        </authorList>
    </citation>
    <scope>NUCLEOTIDE SEQUENCE</scope>
    <source>
        <strain evidence="1">STM</strain>
    </source>
</reference>
<sequence length="157" mass="17942">MKKLLKNTVPLWIIMLALVACADNVVYHSYQHIAGKGWDKGDTLTFNVRITDSMPTYYHLYVQIRNRTDYPYQNLLLLVRHNLKDSSIVVTDTVRCTLANDAGRWKGKGLGGLFQTFFNVSEYISRYPIGTRTVNVIQGMEDQTLKGINDVGIRIEK</sequence>
<name>A0A5J4R7M9_9ZZZZ</name>
<dbReference type="EMBL" id="SNRY01001613">
    <property type="protein sequence ID" value="KAA6329659.1"/>
    <property type="molecule type" value="Genomic_DNA"/>
</dbReference>
<evidence type="ECO:0000313" key="1">
    <source>
        <dbReference type="EMBL" id="KAA6329659.1"/>
    </source>
</evidence>
<organism evidence="1">
    <name type="scientific">termite gut metagenome</name>
    <dbReference type="NCBI Taxonomy" id="433724"/>
    <lineage>
        <taxon>unclassified sequences</taxon>
        <taxon>metagenomes</taxon>
        <taxon>organismal metagenomes</taxon>
    </lineage>
</organism>